<dbReference type="EC" id="2.7.7.7" evidence="1"/>
<sequence length="315" mass="33779">MRDAPAILLHGAAGTGLWDALRERAAALLCEAPRDGHACGACAGCRLLAAGTHPDLFELLPDALALELGVREPEERASGQPSREIAIDAVRRLVDWSHATSHRGGVRVALVHPLDAMSLPAANALLKTLEEPPPGLSFFLGTHRLDHVLPTLRSRARLQALPRPQADAAQALLRQRGCAQPEAVAAWCRNAVHAAQPEAGLEWALGVLEWLDGQGAPAARRALVDTAPAAAVAAAALQKIGVDLMRTRHGLAPLYLPQHGALLQRLAPRAQPAQWLQRWQRLARATAESGFALHAGLSAERWLLEFGQLHTRSED</sequence>
<comment type="caution">
    <text evidence="1">The sequence shown here is derived from an EMBL/GenBank/DDBJ whole genome shotgun (WGS) entry which is preliminary data.</text>
</comment>
<dbReference type="SUPFAM" id="SSF52540">
    <property type="entry name" value="P-loop containing nucleoside triphosphate hydrolases"/>
    <property type="match status" value="1"/>
</dbReference>
<keyword evidence="1" id="KW-0548">Nucleotidyltransferase</keyword>
<reference evidence="1" key="1">
    <citation type="submission" date="2016-10" db="EMBL/GenBank/DDBJ databases">
        <title>Sequence of Gallionella enrichment culture.</title>
        <authorList>
            <person name="Poehlein A."/>
            <person name="Muehling M."/>
            <person name="Daniel R."/>
        </authorList>
    </citation>
    <scope>NUCLEOTIDE SEQUENCE</scope>
</reference>
<dbReference type="PANTHER" id="PTHR11669">
    <property type="entry name" value="REPLICATION FACTOR C / DNA POLYMERASE III GAMMA-TAU SUBUNIT"/>
    <property type="match status" value="1"/>
</dbReference>
<dbReference type="InterPro" id="IPR050238">
    <property type="entry name" value="DNA_Rep/Repair_Clamp_Loader"/>
</dbReference>
<gene>
    <name evidence="1" type="primary">holB_5</name>
    <name evidence="1" type="ORF">GALL_362680</name>
</gene>
<proteinExistence type="predicted"/>
<evidence type="ECO:0000313" key="1">
    <source>
        <dbReference type="EMBL" id="OIQ81960.1"/>
    </source>
</evidence>
<dbReference type="PANTHER" id="PTHR11669:SF8">
    <property type="entry name" value="DNA POLYMERASE III SUBUNIT DELTA"/>
    <property type="match status" value="1"/>
</dbReference>
<dbReference type="GO" id="GO:0009360">
    <property type="term" value="C:DNA polymerase III complex"/>
    <property type="evidence" value="ECO:0007669"/>
    <property type="project" value="TreeGrafter"/>
</dbReference>
<dbReference type="EMBL" id="MLJW01000861">
    <property type="protein sequence ID" value="OIQ81960.1"/>
    <property type="molecule type" value="Genomic_DNA"/>
</dbReference>
<organism evidence="1">
    <name type="scientific">mine drainage metagenome</name>
    <dbReference type="NCBI Taxonomy" id="410659"/>
    <lineage>
        <taxon>unclassified sequences</taxon>
        <taxon>metagenomes</taxon>
        <taxon>ecological metagenomes</taxon>
    </lineage>
</organism>
<keyword evidence="1" id="KW-0808">Transferase</keyword>
<protein>
    <submittedName>
        <fullName evidence="1">DNA polymerase III subunit delta</fullName>
        <ecNumber evidence="1">2.7.7.7</ecNumber>
    </submittedName>
</protein>
<dbReference type="GO" id="GO:0003887">
    <property type="term" value="F:DNA-directed DNA polymerase activity"/>
    <property type="evidence" value="ECO:0007669"/>
    <property type="project" value="UniProtKB-EC"/>
</dbReference>
<dbReference type="GO" id="GO:0006261">
    <property type="term" value="P:DNA-templated DNA replication"/>
    <property type="evidence" value="ECO:0007669"/>
    <property type="project" value="TreeGrafter"/>
</dbReference>
<name>A0A1J5QES6_9ZZZZ</name>
<dbReference type="AlphaFoldDB" id="A0A1J5QES6"/>
<dbReference type="Gene3D" id="3.40.50.300">
    <property type="entry name" value="P-loop containing nucleotide triphosphate hydrolases"/>
    <property type="match status" value="1"/>
</dbReference>
<dbReference type="InterPro" id="IPR027417">
    <property type="entry name" value="P-loop_NTPase"/>
</dbReference>
<dbReference type="Pfam" id="PF13177">
    <property type="entry name" value="DNA_pol3_delta2"/>
    <property type="match status" value="1"/>
</dbReference>
<accession>A0A1J5QES6</accession>